<accession>A0ABV5M2G2</accession>
<proteinExistence type="predicted"/>
<evidence type="ECO:0000313" key="1">
    <source>
        <dbReference type="EMBL" id="MFB9443051.1"/>
    </source>
</evidence>
<protein>
    <submittedName>
        <fullName evidence="1">Uncharacterized protein</fullName>
    </submittedName>
</protein>
<dbReference type="RefSeq" id="WP_223099530.1">
    <property type="nucleotide sequence ID" value="NZ_CP061913.1"/>
</dbReference>
<comment type="caution">
    <text evidence="1">The sequence shown here is derived from an EMBL/GenBank/DDBJ whole genome shotgun (WGS) entry which is preliminary data.</text>
</comment>
<keyword evidence="2" id="KW-1185">Reference proteome</keyword>
<reference evidence="1 2" key="1">
    <citation type="submission" date="2024-09" db="EMBL/GenBank/DDBJ databases">
        <authorList>
            <person name="Sun Q."/>
            <person name="Mori K."/>
        </authorList>
    </citation>
    <scope>NUCLEOTIDE SEQUENCE [LARGE SCALE GENOMIC DNA]</scope>
    <source>
        <strain evidence="1 2">JCM 3307</strain>
    </source>
</reference>
<sequence>MRYGTGTSIDAGSPFDTDNHAWQRFTTVAADHFDVVTWTRPDDRPVMVSLVDLHTGDTFTVAVLDSLEVRDPHVLLALSTTGELTVHGPADGVAAVTDYGTHLAVTGTALQATGTVPLHAPASADLPETAWIDLPPNPVTAAAYDGDGARAVALVLIDRERDRLAVIGPFPNRDTAERWRPTSGTVEQHVVALQPIPPATPTLP</sequence>
<organism evidence="1 2">
    <name type="scientific">Dactylosporangium vinaceum</name>
    <dbReference type="NCBI Taxonomy" id="53362"/>
    <lineage>
        <taxon>Bacteria</taxon>
        <taxon>Bacillati</taxon>
        <taxon>Actinomycetota</taxon>
        <taxon>Actinomycetes</taxon>
        <taxon>Micromonosporales</taxon>
        <taxon>Micromonosporaceae</taxon>
        <taxon>Dactylosporangium</taxon>
    </lineage>
</organism>
<name>A0ABV5M2G2_9ACTN</name>
<dbReference type="Proteomes" id="UP001589608">
    <property type="component" value="Unassembled WGS sequence"/>
</dbReference>
<evidence type="ECO:0000313" key="2">
    <source>
        <dbReference type="Proteomes" id="UP001589608"/>
    </source>
</evidence>
<dbReference type="EMBL" id="JBHMCA010000019">
    <property type="protein sequence ID" value="MFB9443051.1"/>
    <property type="molecule type" value="Genomic_DNA"/>
</dbReference>
<gene>
    <name evidence="1" type="ORF">ACFFTR_08145</name>
</gene>